<accession>A0A5S4YVS4</accession>
<dbReference type="GO" id="GO:0046872">
    <property type="term" value="F:metal ion binding"/>
    <property type="evidence" value="ECO:0007669"/>
    <property type="project" value="UniProtKB-KW"/>
</dbReference>
<evidence type="ECO:0000256" key="1">
    <source>
        <dbReference type="ARBA" id="ARBA00022723"/>
    </source>
</evidence>
<reference evidence="2 3" key="1">
    <citation type="submission" date="2019-08" db="EMBL/GenBank/DDBJ databases">
        <title>Bradyrhizobium hipponensis sp. nov., a rhizobium isolated from a Lupinus angustifolius root nodule in Tunisia.</title>
        <authorList>
            <person name="Off K."/>
            <person name="Rejili M."/>
            <person name="Mars M."/>
            <person name="Brachmann A."/>
            <person name="Marin M."/>
        </authorList>
    </citation>
    <scope>NUCLEOTIDE SEQUENCE [LARGE SCALE GENOMIC DNA]</scope>
    <source>
        <strain evidence="3">aSej3</strain>
    </source>
</reference>
<dbReference type="RefSeq" id="WP_148741413.1">
    <property type="nucleotide sequence ID" value="NZ_VSTH01000073.1"/>
</dbReference>
<gene>
    <name evidence="2" type="ORF">FXV83_21640</name>
</gene>
<protein>
    <submittedName>
        <fullName evidence="2">Uncharacterized protein</fullName>
    </submittedName>
</protein>
<evidence type="ECO:0000313" key="3">
    <source>
        <dbReference type="Proteomes" id="UP000324797"/>
    </source>
</evidence>
<dbReference type="PROSITE" id="PS00202">
    <property type="entry name" value="RUBREDOXIN"/>
    <property type="match status" value="1"/>
</dbReference>
<sequence>MDKVFDADDDIPFSGYDPDAKAWFASLLFWRPSRLSDEEMQLHFSHWDGRWSEQTNRAAQRLGAKGLDLNENWALCPQYWICPACRRHKNDIFRLSKRGMLLAKLELHHDHMRDCIWPRIRELFGKDWLETRPKSSIIILDYVRELTSRFDVCLICSECNAADGKVKTRFRDEIDSRFSFTAQEIGTFISSAGGKDHEIDYEKAYAAWQAERETFQARLSLLDELLGHLVHGRLARDHQGMASTRIMNGAFDAYSLLMRSFEQDTKNTERAQMIWTLRDEFLARSTRRDSATLAPVDQVRRPVIAPTDDEYAAYVDPVSSKRWLAIPSDWACPICARGKRQLMRKSKSGRWSGGVRSLYECTLERNDLTIANRQRLFPDFRNDIFVRDISQVTVCADCAGISSALMQKDQSIRDPYLSTGDRRTSIVNSQPHSTHEIDFEAARNRAIANESYTAASAAFLAFRERVRDFAGRFERGRRWGNTEKELLDEFADDLRVFHGIEYPAEAIDLVQWLLTQASGGDGDDVSTTKPGN</sequence>
<dbReference type="Proteomes" id="UP000324797">
    <property type="component" value="Unassembled WGS sequence"/>
</dbReference>
<keyword evidence="1" id="KW-0479">Metal-binding</keyword>
<dbReference type="AlphaFoldDB" id="A0A5S4YVS4"/>
<organism evidence="2 3">
    <name type="scientific">Bradyrhizobium hipponense</name>
    <dbReference type="NCBI Taxonomy" id="2605638"/>
    <lineage>
        <taxon>Bacteria</taxon>
        <taxon>Pseudomonadati</taxon>
        <taxon>Pseudomonadota</taxon>
        <taxon>Alphaproteobacteria</taxon>
        <taxon>Hyphomicrobiales</taxon>
        <taxon>Nitrobacteraceae</taxon>
        <taxon>Bradyrhizobium</taxon>
    </lineage>
</organism>
<name>A0A5S4YVS4_9BRAD</name>
<dbReference type="EMBL" id="VSTH01000073">
    <property type="protein sequence ID" value="TYO64479.1"/>
    <property type="molecule type" value="Genomic_DNA"/>
</dbReference>
<keyword evidence="3" id="KW-1185">Reference proteome</keyword>
<comment type="caution">
    <text evidence="2">The sequence shown here is derived from an EMBL/GenBank/DDBJ whole genome shotgun (WGS) entry which is preliminary data.</text>
</comment>
<dbReference type="InterPro" id="IPR018527">
    <property type="entry name" value="Rubredoxin_Fe_BS"/>
</dbReference>
<proteinExistence type="predicted"/>
<evidence type="ECO:0000313" key="2">
    <source>
        <dbReference type="EMBL" id="TYO64479.1"/>
    </source>
</evidence>